<comment type="subcellular location">
    <subcellularLocation>
        <location evidence="1">Membrane</location>
        <topology evidence="1">Multi-pass membrane protein</topology>
    </subcellularLocation>
</comment>
<organism evidence="15 16">
    <name type="scientific">Caenorhabditis angaria</name>
    <dbReference type="NCBI Taxonomy" id="860376"/>
    <lineage>
        <taxon>Eukaryota</taxon>
        <taxon>Metazoa</taxon>
        <taxon>Ecdysozoa</taxon>
        <taxon>Nematoda</taxon>
        <taxon>Chromadorea</taxon>
        <taxon>Rhabditida</taxon>
        <taxon>Rhabditina</taxon>
        <taxon>Rhabditomorpha</taxon>
        <taxon>Rhabditoidea</taxon>
        <taxon>Rhabditidae</taxon>
        <taxon>Peloderinae</taxon>
        <taxon>Caenorhabditis</taxon>
    </lineage>
</organism>
<evidence type="ECO:0000256" key="13">
    <source>
        <dbReference type="RuleBase" id="RU000679"/>
    </source>
</evidence>
<evidence type="ECO:0000256" key="1">
    <source>
        <dbReference type="ARBA" id="ARBA00004141"/>
    </source>
</evidence>
<keyword evidence="7" id="KW-0915">Sodium</keyword>
<dbReference type="FunFam" id="1.10.287.770:FF:000001">
    <property type="entry name" value="Acid-sensing ion channel subunit 1"/>
    <property type="match status" value="1"/>
</dbReference>
<proteinExistence type="inferred from homology"/>
<dbReference type="Proteomes" id="UP001152747">
    <property type="component" value="Unassembled WGS sequence"/>
</dbReference>
<evidence type="ECO:0000256" key="8">
    <source>
        <dbReference type="ARBA" id="ARBA00023065"/>
    </source>
</evidence>
<keyword evidence="9 14" id="KW-0472">Membrane</keyword>
<dbReference type="GO" id="GO:0015280">
    <property type="term" value="F:ligand-gated sodium channel activity"/>
    <property type="evidence" value="ECO:0007669"/>
    <property type="project" value="TreeGrafter"/>
</dbReference>
<keyword evidence="12 13" id="KW-0407">Ion channel</keyword>
<keyword evidence="11 13" id="KW-0739">Sodium transport</keyword>
<keyword evidence="8 13" id="KW-0406">Ion transport</keyword>
<dbReference type="EMBL" id="CANHGI010000001">
    <property type="protein sequence ID" value="CAI5438971.1"/>
    <property type="molecule type" value="Genomic_DNA"/>
</dbReference>
<reference evidence="15" key="1">
    <citation type="submission" date="2022-11" db="EMBL/GenBank/DDBJ databases">
        <authorList>
            <person name="Kikuchi T."/>
        </authorList>
    </citation>
    <scope>NUCLEOTIDE SEQUENCE</scope>
    <source>
        <strain evidence="15">PS1010</strain>
    </source>
</reference>
<dbReference type="AlphaFoldDB" id="A0A9P1I6I4"/>
<keyword evidence="6 14" id="KW-1133">Transmembrane helix</keyword>
<keyword evidence="10" id="KW-0325">Glycoprotein</keyword>
<dbReference type="PANTHER" id="PTHR11690:SF282">
    <property type="entry name" value="DEGENERIN-LIKE PROTEIN ASIC-1"/>
    <property type="match status" value="1"/>
</dbReference>
<accession>A0A9P1I6I4</accession>
<dbReference type="OrthoDB" id="6021021at2759"/>
<evidence type="ECO:0000256" key="12">
    <source>
        <dbReference type="ARBA" id="ARBA00023303"/>
    </source>
</evidence>
<evidence type="ECO:0000256" key="3">
    <source>
        <dbReference type="ARBA" id="ARBA00022448"/>
    </source>
</evidence>
<gene>
    <name evidence="15" type="ORF">CAMP_LOCUS1608</name>
</gene>
<evidence type="ECO:0000313" key="15">
    <source>
        <dbReference type="EMBL" id="CAI5438971.1"/>
    </source>
</evidence>
<dbReference type="Gene3D" id="1.10.287.770">
    <property type="entry name" value="YojJ-like"/>
    <property type="match status" value="1"/>
</dbReference>
<dbReference type="Gene3D" id="2.60.470.10">
    <property type="entry name" value="Acid-sensing ion channels like domains"/>
    <property type="match status" value="1"/>
</dbReference>
<evidence type="ECO:0000256" key="14">
    <source>
        <dbReference type="SAM" id="Phobius"/>
    </source>
</evidence>
<evidence type="ECO:0000256" key="7">
    <source>
        <dbReference type="ARBA" id="ARBA00023053"/>
    </source>
</evidence>
<evidence type="ECO:0000256" key="9">
    <source>
        <dbReference type="ARBA" id="ARBA00023136"/>
    </source>
</evidence>
<keyword evidence="5 13" id="KW-0812">Transmembrane</keyword>
<evidence type="ECO:0000256" key="6">
    <source>
        <dbReference type="ARBA" id="ARBA00022989"/>
    </source>
</evidence>
<evidence type="ECO:0000256" key="5">
    <source>
        <dbReference type="ARBA" id="ARBA00022692"/>
    </source>
</evidence>
<feature type="transmembrane region" description="Helical" evidence="14">
    <location>
        <begin position="38"/>
        <end position="59"/>
    </location>
</feature>
<evidence type="ECO:0000256" key="2">
    <source>
        <dbReference type="ARBA" id="ARBA00007193"/>
    </source>
</evidence>
<comment type="similarity">
    <text evidence="2 13">Belongs to the amiloride-sensitive sodium channel (TC 1.A.6) family.</text>
</comment>
<keyword evidence="4 13" id="KW-0894">Sodium channel</keyword>
<protein>
    <submittedName>
        <fullName evidence="15">Uncharacterized protein</fullName>
    </submittedName>
</protein>
<dbReference type="PRINTS" id="PR01078">
    <property type="entry name" value="AMINACHANNEL"/>
</dbReference>
<dbReference type="InterPro" id="IPR001873">
    <property type="entry name" value="ENaC"/>
</dbReference>
<evidence type="ECO:0000256" key="4">
    <source>
        <dbReference type="ARBA" id="ARBA00022461"/>
    </source>
</evidence>
<keyword evidence="16" id="KW-1185">Reference proteome</keyword>
<name>A0A9P1I6I4_9PELO</name>
<evidence type="ECO:0000313" key="16">
    <source>
        <dbReference type="Proteomes" id="UP001152747"/>
    </source>
</evidence>
<sequence length="816" mass="94058">MGKIKLKRALELDVIDFAENTSAHGIPRAYVSNGCRRWLWLSFFFICLFAFSYQAFLIIQRFNRNDIMVGVEIKFEEIRFPAVTICNMNPYKNSAAREIPEIKTALEHFEEHILKTDVSHLHTTRKKRSNLKMIPVDVSCQEENGFYTPNILGSSECTCAGFEEEDGYLWNCYPFSEWSHRICEWKDELFSTCKCHDGFCLTDETKFHVAWPLHAHFPKNSSKLCISQIDASSKMPEFCSHFDHFHVSSCNNCDWLGKCDENFESEFDQKCICHHSTCFQIKNVKKSRNKRGLIAQKRVHEKLFTRYEGLMAIYSDCRCKKPEECEWLKTKPEDNSTYSECLCFYNRKNTQVWPCYTEEYWEERKCGRCNTLGDCQYAKNEAKAKNPCLCAKPIGMCVWIEPPDENNSTLEERLVNYWDVAPTTTTSPIQKKKAQREKAYGYTGVTDLIALRAKAMENIIFAVDALTEQQKWRISYDKFDFIRKCSFNGRECNVKQDFKAYLDPTYGACFTYGHNQYENNTNERPGPAYGLRLEVFVNVTEYLPSTESAGVRLTVHSHDEYPFPDTAGFSAPVGFVSSFGIKLKSMERLGAPYGECLNENEEHFENDYIYKNTSYSTEGCQRSCIQKHLTRNCGCGDPRFPVYQQTRNCLVDDIETRNCIKREIMNATRNSKKIGCSCKQPCIQDVYSVSYSASRWPAVAGDLSGCPHGMSASHCLTYKREQGSMIEVYFEQLNYEYLKETAAYGWSNLLSDFGGQLGLWMGVSVITIMEVSIFICDVITSIIGLRPEKRRPARKSFSSSLRCSRDYNINKDGIIN</sequence>
<dbReference type="Pfam" id="PF00858">
    <property type="entry name" value="ASC"/>
    <property type="match status" value="2"/>
</dbReference>
<keyword evidence="3 13" id="KW-0813">Transport</keyword>
<comment type="caution">
    <text evidence="15">The sequence shown here is derived from an EMBL/GenBank/DDBJ whole genome shotgun (WGS) entry which is preliminary data.</text>
</comment>
<dbReference type="PANTHER" id="PTHR11690">
    <property type="entry name" value="AMILORIDE-SENSITIVE SODIUM CHANNEL-RELATED"/>
    <property type="match status" value="1"/>
</dbReference>
<dbReference type="GO" id="GO:0005886">
    <property type="term" value="C:plasma membrane"/>
    <property type="evidence" value="ECO:0007669"/>
    <property type="project" value="TreeGrafter"/>
</dbReference>
<evidence type="ECO:0000256" key="11">
    <source>
        <dbReference type="ARBA" id="ARBA00023201"/>
    </source>
</evidence>
<evidence type="ECO:0000256" key="10">
    <source>
        <dbReference type="ARBA" id="ARBA00023180"/>
    </source>
</evidence>
<feature type="transmembrane region" description="Helical" evidence="14">
    <location>
        <begin position="757"/>
        <end position="785"/>
    </location>
</feature>